<evidence type="ECO:0000313" key="2">
    <source>
        <dbReference type="Proteomes" id="UP001631969"/>
    </source>
</evidence>
<gene>
    <name evidence="1" type="ORF">ACI1P1_03990</name>
</gene>
<dbReference type="EMBL" id="JBJURJ010000002">
    <property type="protein sequence ID" value="MFM9327456.1"/>
    <property type="molecule type" value="Genomic_DNA"/>
</dbReference>
<comment type="caution">
    <text evidence="1">The sequence shown here is derived from an EMBL/GenBank/DDBJ whole genome shotgun (WGS) entry which is preliminary data.</text>
</comment>
<protein>
    <submittedName>
        <fullName evidence="1">Helix-turn-helix domain-containing protein</fullName>
    </submittedName>
</protein>
<name>A0ACC7NRY6_9BACL</name>
<sequence>MHYPVTMRSYGYSINKRRFVQPWAVLEKEWTLFILEEGSFRYKLGGQEGEMVPGVVLLGPPGVVLERESLSLMNIHYLVFQPSNSEGQALLDGITRNGRYRFSVTDRARLLSTLRLIKPSSDRQEEKAQAAATHYLHDLLLLIMHEISEEAGLSRSAPEPRMLAARRWLETNAFGEAQLTELAHSLCISQVALTRQFKAAFGTGPKEYLTALRLERAKALLTDTDFTMEHVASLCGYDNGYYFSRIFEKTVKLRPSVYRRMYRL</sequence>
<accession>A0ACC7NRY6</accession>
<reference evidence="1" key="1">
    <citation type="submission" date="2024-12" db="EMBL/GenBank/DDBJ databases">
        <authorList>
            <person name="Wu N."/>
        </authorList>
    </citation>
    <scope>NUCLEOTIDE SEQUENCE</scope>
    <source>
        <strain evidence="1">P15</strain>
    </source>
</reference>
<evidence type="ECO:0000313" key="1">
    <source>
        <dbReference type="EMBL" id="MFM9327456.1"/>
    </source>
</evidence>
<keyword evidence="2" id="KW-1185">Reference proteome</keyword>
<proteinExistence type="predicted"/>
<organism evidence="1 2">
    <name type="scientific">Paenibacillus mesotrionivorans</name>
    <dbReference type="NCBI Taxonomy" id="3160968"/>
    <lineage>
        <taxon>Bacteria</taxon>
        <taxon>Bacillati</taxon>
        <taxon>Bacillota</taxon>
        <taxon>Bacilli</taxon>
        <taxon>Bacillales</taxon>
        <taxon>Paenibacillaceae</taxon>
        <taxon>Paenibacillus</taxon>
    </lineage>
</organism>
<dbReference type="Proteomes" id="UP001631969">
    <property type="component" value="Unassembled WGS sequence"/>
</dbReference>